<dbReference type="Proteomes" id="UP000321361">
    <property type="component" value="Unassembled WGS sequence"/>
</dbReference>
<dbReference type="EMBL" id="BJUG01000005">
    <property type="protein sequence ID" value="GEK36970.1"/>
    <property type="molecule type" value="Genomic_DNA"/>
</dbReference>
<organism evidence="1 2">
    <name type="scientific">Enterococcus thailandicus</name>
    <dbReference type="NCBI Taxonomy" id="417368"/>
    <lineage>
        <taxon>Bacteria</taxon>
        <taxon>Bacillati</taxon>
        <taxon>Bacillota</taxon>
        <taxon>Bacilli</taxon>
        <taxon>Lactobacillales</taxon>
        <taxon>Enterococcaceae</taxon>
        <taxon>Enterococcus</taxon>
    </lineage>
</organism>
<reference evidence="1 2" key="1">
    <citation type="submission" date="2019-07" db="EMBL/GenBank/DDBJ databases">
        <title>Whole genome shotgun sequence of Enterococcus thailandicus NBRC 101867.</title>
        <authorList>
            <person name="Hosoyama A."/>
            <person name="Uohara A."/>
            <person name="Ohji S."/>
            <person name="Ichikawa N."/>
        </authorList>
    </citation>
    <scope>NUCLEOTIDE SEQUENCE [LARGE SCALE GENOMIC DNA]</scope>
    <source>
        <strain evidence="1 2">NBRC 101867</strain>
    </source>
</reference>
<protein>
    <submittedName>
        <fullName evidence="1">Uncharacterized protein</fullName>
    </submittedName>
</protein>
<proteinExistence type="predicted"/>
<comment type="caution">
    <text evidence="1">The sequence shown here is derived from an EMBL/GenBank/DDBJ whole genome shotgun (WGS) entry which is preliminary data.</text>
</comment>
<dbReference type="AlphaFoldDB" id="A0A510WJS6"/>
<accession>A0A510WJS6</accession>
<sequence length="56" mass="6134">MSHNLILGVPKATPQDSLQPLQNMEIYFECLLAILSELDALSHNLTLGVQEATPSK</sequence>
<evidence type="ECO:0000313" key="2">
    <source>
        <dbReference type="Proteomes" id="UP000321361"/>
    </source>
</evidence>
<evidence type="ECO:0000313" key="1">
    <source>
        <dbReference type="EMBL" id="GEK36970.1"/>
    </source>
</evidence>
<name>A0A510WJS6_ENTTH</name>
<gene>
    <name evidence="1" type="ORF">ETH01_12570</name>
</gene>